<dbReference type="EMBL" id="CP001798">
    <property type="protein sequence ID" value="ADE14377.1"/>
    <property type="molecule type" value="Genomic_DNA"/>
</dbReference>
<dbReference type="eggNOG" id="COG3483">
    <property type="taxonomic scope" value="Bacteria"/>
</dbReference>
<feature type="binding site" evidence="9">
    <location>
        <position position="113"/>
    </location>
    <ligand>
        <name>substrate</name>
    </ligand>
</feature>
<evidence type="ECO:0000256" key="3">
    <source>
        <dbReference type="ARBA" id="ARBA00022723"/>
    </source>
</evidence>
<keyword evidence="5 9" id="KW-0560">Oxidoreductase</keyword>
<dbReference type="GO" id="GO:0046872">
    <property type="term" value="F:metal ion binding"/>
    <property type="evidence" value="ECO:0007669"/>
    <property type="project" value="UniProtKB-KW"/>
</dbReference>
<sequence length="287" mass="33647">MSNQRPETSFEGEIQTDFQDKMTYGDYLCLDQVLSAQNPRSDPPHHDELLFIIQHQTTELWMKLILHELQAAIAYMKADTLEPCFKIFARIKLIQVQLFSQWGVLATLTPSEYAQFRHVLGQASGIQSMQYRAIEFTLGNKRRAMLEIFKDDPESYAKLQAILERPSIYDEFLRHLYRQGYAVPQESIRRDWSLPYQRNPKLIPVFKAIYENPRQHWDPYAMCEKFVDMEEQFQLWRFRHMKTVERIIGYKVGTGGSAGVAYLKKALDFTFFPELLDVRTEIGSVGD</sequence>
<feature type="binding site" description="axial binding residue" evidence="9">
    <location>
        <position position="240"/>
    </location>
    <ligand>
        <name>heme</name>
        <dbReference type="ChEBI" id="CHEBI:30413"/>
    </ligand>
    <ligandPart>
        <name>Fe</name>
        <dbReference type="ChEBI" id="CHEBI:18248"/>
    </ligandPart>
</feature>
<comment type="similarity">
    <text evidence="9">Belongs to the tryptophan 2,3-dioxygenase family.</text>
</comment>
<name>D5BZT2_NITHN</name>
<evidence type="ECO:0000256" key="4">
    <source>
        <dbReference type="ARBA" id="ARBA00022964"/>
    </source>
</evidence>
<comment type="cofactor">
    <cofactor evidence="9">
        <name>heme</name>
        <dbReference type="ChEBI" id="CHEBI:30413"/>
    </cofactor>
    <text evidence="9">Binds 1 heme group per subunit.</text>
</comment>
<dbReference type="Gene3D" id="1.20.58.480">
    <property type="match status" value="1"/>
</dbReference>
<dbReference type="GO" id="GO:0004833">
    <property type="term" value="F:L-tryptophan 2,3-dioxygenase activity"/>
    <property type="evidence" value="ECO:0007669"/>
    <property type="project" value="UniProtKB-UniRule"/>
</dbReference>
<evidence type="ECO:0000313" key="10">
    <source>
        <dbReference type="EMBL" id="ADE14377.1"/>
    </source>
</evidence>
<feature type="binding site" evidence="9">
    <location>
        <position position="117"/>
    </location>
    <ligand>
        <name>substrate</name>
    </ligand>
</feature>
<dbReference type="FunFam" id="1.20.58.480:FF:000001">
    <property type="entry name" value="Tryptophan 2,3-dioxygenase"/>
    <property type="match status" value="1"/>
</dbReference>
<proteinExistence type="inferred from homology"/>
<accession>D5BZT2</accession>
<comment type="catalytic activity">
    <reaction evidence="8 9">
        <text>L-tryptophan + O2 = N-formyl-L-kynurenine</text>
        <dbReference type="Rhea" id="RHEA:24536"/>
        <dbReference type="ChEBI" id="CHEBI:15379"/>
        <dbReference type="ChEBI" id="CHEBI:57912"/>
        <dbReference type="ChEBI" id="CHEBI:58629"/>
        <dbReference type="EC" id="1.13.11.11"/>
    </reaction>
</comment>
<keyword evidence="4 9" id="KW-0223">Dioxygenase</keyword>
<reference evidence="11" key="1">
    <citation type="submission" date="2010-04" db="EMBL/GenBank/DDBJ databases">
        <title>Complete genome sequence of Nitrosococcus halophilus Nc4, a salt-adapted, aerobic obligate ammonia-oxidizing sulfur purple bacterium.</title>
        <authorList>
            <consortium name="US DOE Joint Genome Institute"/>
            <person name="Campbell M.A."/>
            <person name="Malfatti S.A."/>
            <person name="Chain P.S.G."/>
            <person name="Heidelberg J.F."/>
            <person name="Ward B.B."/>
            <person name="Klotz M.G."/>
        </authorList>
    </citation>
    <scope>NUCLEOTIDE SEQUENCE [LARGE SCALE GENOMIC DNA]</scope>
    <source>
        <strain evidence="11">Nc4</strain>
    </source>
</reference>
<evidence type="ECO:0000256" key="5">
    <source>
        <dbReference type="ARBA" id="ARBA00023002"/>
    </source>
</evidence>
<comment type="pathway">
    <text evidence="9">Amino-acid degradation; L-tryptophan degradation via kynurenine pathway; L-kynurenine from L-tryptophan: step 1/2.</text>
</comment>
<dbReference type="UniPathway" id="UPA00333">
    <property type="reaction ID" value="UER00453"/>
</dbReference>
<feature type="binding site" evidence="9">
    <location>
        <begin position="51"/>
        <end position="55"/>
    </location>
    <ligand>
        <name>substrate</name>
    </ligand>
</feature>
<evidence type="ECO:0000256" key="7">
    <source>
        <dbReference type="ARBA" id="ARBA00023079"/>
    </source>
</evidence>
<evidence type="ECO:0000256" key="2">
    <source>
        <dbReference type="ARBA" id="ARBA00022617"/>
    </source>
</evidence>
<feature type="binding site" evidence="9">
    <location>
        <position position="254"/>
    </location>
    <ligand>
        <name>substrate</name>
    </ligand>
</feature>
<dbReference type="AlphaFoldDB" id="D5BZT2"/>
<evidence type="ECO:0000313" key="11">
    <source>
        <dbReference type="Proteomes" id="UP000001844"/>
    </source>
</evidence>
<comment type="subunit">
    <text evidence="1 9">Homotetramer.</text>
</comment>
<dbReference type="Pfam" id="PF03301">
    <property type="entry name" value="Trp_dioxygenase"/>
    <property type="match status" value="2"/>
</dbReference>
<dbReference type="RefSeq" id="WP_013032268.1">
    <property type="nucleotide sequence ID" value="NC_013960.1"/>
</dbReference>
<evidence type="ECO:0000256" key="1">
    <source>
        <dbReference type="ARBA" id="ARBA00011881"/>
    </source>
</evidence>
<evidence type="ECO:0000256" key="8">
    <source>
        <dbReference type="ARBA" id="ARBA00050412"/>
    </source>
</evidence>
<dbReference type="InterPro" id="IPR037217">
    <property type="entry name" value="Trp/Indoleamine_2_3_dOase-like"/>
</dbReference>
<dbReference type="InterPro" id="IPR004981">
    <property type="entry name" value="Trp_2_3_dOase"/>
</dbReference>
<dbReference type="GO" id="GO:0020037">
    <property type="term" value="F:heme binding"/>
    <property type="evidence" value="ECO:0007669"/>
    <property type="project" value="UniProtKB-UniRule"/>
</dbReference>
<evidence type="ECO:0000256" key="9">
    <source>
        <dbReference type="HAMAP-Rule" id="MF_01972"/>
    </source>
</evidence>
<dbReference type="SUPFAM" id="SSF140959">
    <property type="entry name" value="Indolic compounds 2,3-dioxygenase-like"/>
    <property type="match status" value="1"/>
</dbReference>
<dbReference type="HOGENOM" id="CLU_063240_0_0_6"/>
<evidence type="ECO:0000256" key="6">
    <source>
        <dbReference type="ARBA" id="ARBA00023004"/>
    </source>
</evidence>
<protein>
    <recommendedName>
        <fullName evidence="9">Tryptophan 2,3-dioxygenase</fullName>
        <shortName evidence="9">TDO</shortName>
        <ecNumber evidence="9">1.13.11.11</ecNumber>
    </recommendedName>
    <alternativeName>
        <fullName evidence="9">Tryptamin 2,3-dioxygenase</fullName>
    </alternativeName>
    <alternativeName>
        <fullName evidence="9">Tryptophan oxygenase</fullName>
        <shortName evidence="9">TO</shortName>
        <shortName evidence="9">TRPO</shortName>
    </alternativeName>
    <alternativeName>
        <fullName evidence="9">Tryptophan pyrrolase</fullName>
    </alternativeName>
    <alternativeName>
        <fullName evidence="9">Tryptophanase</fullName>
    </alternativeName>
</protein>
<dbReference type="STRING" id="472759.Nhal_1215"/>
<dbReference type="PANTHER" id="PTHR10138:SF0">
    <property type="entry name" value="TRYPTOPHAN 2,3-DIOXYGENASE"/>
    <property type="match status" value="1"/>
</dbReference>
<dbReference type="PANTHER" id="PTHR10138">
    <property type="entry name" value="TRYPTOPHAN 2,3-DIOXYGENASE"/>
    <property type="match status" value="1"/>
</dbReference>
<comment type="function">
    <text evidence="9">Heme-dependent dioxygenase that catalyzes the oxidative cleavage of the L-tryptophan (L-Trp) pyrrole ring and converts L-tryptophan to N-formyl-L-kynurenine. Catalyzes the oxidative cleavage of the indole moiety.</text>
</comment>
<dbReference type="KEGG" id="nhl:Nhal_1215"/>
<keyword evidence="3 9" id="KW-0479">Metal-binding</keyword>
<keyword evidence="2 9" id="KW-0349">Heme</keyword>
<keyword evidence="6 9" id="KW-0408">Iron</keyword>
<gene>
    <name evidence="9" type="primary">kynA</name>
    <name evidence="10" type="ordered locus">Nhal_1215</name>
</gene>
<organism evidence="10 11">
    <name type="scientific">Nitrosococcus halophilus (strain Nc4)</name>
    <dbReference type="NCBI Taxonomy" id="472759"/>
    <lineage>
        <taxon>Bacteria</taxon>
        <taxon>Pseudomonadati</taxon>
        <taxon>Pseudomonadota</taxon>
        <taxon>Gammaproteobacteria</taxon>
        <taxon>Chromatiales</taxon>
        <taxon>Chromatiaceae</taxon>
        <taxon>Nitrosococcus</taxon>
    </lineage>
</organism>
<dbReference type="Proteomes" id="UP000001844">
    <property type="component" value="Chromosome"/>
</dbReference>
<dbReference type="EC" id="1.13.11.11" evidence="9"/>
<dbReference type="GO" id="GO:0019442">
    <property type="term" value="P:L-tryptophan catabolic process to acetyl-CoA"/>
    <property type="evidence" value="ECO:0007669"/>
    <property type="project" value="TreeGrafter"/>
</dbReference>
<keyword evidence="7 9" id="KW-0823">Tryptophan catabolism</keyword>
<dbReference type="HAMAP" id="MF_01972">
    <property type="entry name" value="T23O"/>
    <property type="match status" value="1"/>
</dbReference>
<keyword evidence="11" id="KW-1185">Reference proteome</keyword>
<dbReference type="OrthoDB" id="9776847at2"/>
<dbReference type="GO" id="GO:0019441">
    <property type="term" value="P:L-tryptophan catabolic process to kynurenine"/>
    <property type="evidence" value="ECO:0007669"/>
    <property type="project" value="UniProtKB-UniRule"/>
</dbReference>